<evidence type="ECO:0000313" key="2">
    <source>
        <dbReference type="EMBL" id="OGY45178.1"/>
    </source>
</evidence>
<keyword evidence="1" id="KW-1133">Transmembrane helix</keyword>
<protein>
    <recommendedName>
        <fullName evidence="4">Glycosyltransferase RgtA/B/C/D-like domain-containing protein</fullName>
    </recommendedName>
</protein>
<feature type="transmembrane region" description="Helical" evidence="1">
    <location>
        <begin position="247"/>
        <end position="266"/>
    </location>
</feature>
<feature type="transmembrane region" description="Helical" evidence="1">
    <location>
        <begin position="202"/>
        <end position="227"/>
    </location>
</feature>
<feature type="transmembrane region" description="Helical" evidence="1">
    <location>
        <begin position="179"/>
        <end position="196"/>
    </location>
</feature>
<feature type="transmembrane region" description="Helical" evidence="1">
    <location>
        <begin position="286"/>
        <end position="306"/>
    </location>
</feature>
<feature type="transmembrane region" description="Helical" evidence="1">
    <location>
        <begin position="12"/>
        <end position="34"/>
    </location>
</feature>
<feature type="transmembrane region" description="Helical" evidence="1">
    <location>
        <begin position="380"/>
        <end position="397"/>
    </location>
</feature>
<name>A0A1G1XYR6_9BACT</name>
<reference evidence="2 3" key="1">
    <citation type="journal article" date="2016" name="Nat. Commun.">
        <title>Thousands of microbial genomes shed light on interconnected biogeochemical processes in an aquifer system.</title>
        <authorList>
            <person name="Anantharaman K."/>
            <person name="Brown C.T."/>
            <person name="Hug L.A."/>
            <person name="Sharon I."/>
            <person name="Castelle C.J."/>
            <person name="Probst A.J."/>
            <person name="Thomas B.C."/>
            <person name="Singh A."/>
            <person name="Wilkins M.J."/>
            <person name="Karaoz U."/>
            <person name="Brodie E.L."/>
            <person name="Williams K.H."/>
            <person name="Hubbard S.S."/>
            <person name="Banfield J.F."/>
        </authorList>
    </citation>
    <scope>NUCLEOTIDE SEQUENCE [LARGE SCALE GENOMIC DNA]</scope>
</reference>
<accession>A0A1G1XYR6</accession>
<evidence type="ECO:0008006" key="4">
    <source>
        <dbReference type="Google" id="ProtNLM"/>
    </source>
</evidence>
<sequence length="599" mass="69248">MNKILAFFNNHWLALILALSVGGTIIFPNLLFFYQAGDQYGGFNMFETDGEYYYLARVREVYDGHYSIASPLFSVKDLPYVYPPLPELIMGFSGLVLGLGINGVAILFRFLSPSLIFLLIYFLVLRLSGNKKAAIFAPIVTILAYNLISSPGQLWQILTGSDLTENQFSIYSRPVNPQISTLFFLAFLYAFWQRLATTKKRYFYYSVLLFGLAIHVYLYTWVFLTIFLGLQGLVSLIRRQAAEFKKVLGVLLIGSLFTVPYFLNSFNLSRHFSYPNLTLHYGLVTSHQPVFSSVVLLALVCLFFVYILNRPQPVSRSFWFLLLLVLSGAVAINQQIITGQLMQAGHFHWYFNRPILIIVIAVLLFQFLDKIKIKSVYQHLLLTIIVVISFVNIFEIHNASYQYHLAKYWRAQKYQDVIGWFNKNAQPEAVVYVPESYFYPIPGRDLETVDSFMLNRFMVIYTPLNVYYDSKAGLSLLPYPDYDKYNLLLTLKLLNIQPDQAADYLQTNPAIFRDISGMYFKTRGLNSSQVPADWISSITSQYQDFYLKPWPEIFSQYPLDYIAWDKADLPDLPFEQIKDEFNLYQEVYSDGQVIVYEVL</sequence>
<organism evidence="2 3">
    <name type="scientific">Candidatus Buchananbacteria bacterium RIFCSPHIGHO2_01_FULL_44_11</name>
    <dbReference type="NCBI Taxonomy" id="1797535"/>
    <lineage>
        <taxon>Bacteria</taxon>
        <taxon>Candidatus Buchananiibacteriota</taxon>
    </lineage>
</organism>
<keyword evidence="1" id="KW-0472">Membrane</keyword>
<evidence type="ECO:0000256" key="1">
    <source>
        <dbReference type="SAM" id="Phobius"/>
    </source>
</evidence>
<proteinExistence type="predicted"/>
<dbReference type="Proteomes" id="UP000178240">
    <property type="component" value="Unassembled WGS sequence"/>
</dbReference>
<feature type="transmembrane region" description="Helical" evidence="1">
    <location>
        <begin position="318"/>
        <end position="337"/>
    </location>
</feature>
<feature type="transmembrane region" description="Helical" evidence="1">
    <location>
        <begin position="133"/>
        <end position="158"/>
    </location>
</feature>
<dbReference type="EMBL" id="MHIE01000025">
    <property type="protein sequence ID" value="OGY45178.1"/>
    <property type="molecule type" value="Genomic_DNA"/>
</dbReference>
<keyword evidence="1" id="KW-0812">Transmembrane</keyword>
<gene>
    <name evidence="2" type="ORF">A2744_01320</name>
</gene>
<evidence type="ECO:0000313" key="3">
    <source>
        <dbReference type="Proteomes" id="UP000178240"/>
    </source>
</evidence>
<feature type="transmembrane region" description="Helical" evidence="1">
    <location>
        <begin position="106"/>
        <end position="127"/>
    </location>
</feature>
<dbReference type="AlphaFoldDB" id="A0A1G1XYR6"/>
<comment type="caution">
    <text evidence="2">The sequence shown here is derived from an EMBL/GenBank/DDBJ whole genome shotgun (WGS) entry which is preliminary data.</text>
</comment>
<feature type="transmembrane region" description="Helical" evidence="1">
    <location>
        <begin position="349"/>
        <end position="368"/>
    </location>
</feature>